<evidence type="ECO:0000256" key="6">
    <source>
        <dbReference type="ARBA" id="ARBA00022884"/>
    </source>
</evidence>
<reference evidence="9 10" key="1">
    <citation type="submission" date="2016-10" db="EMBL/GenBank/DDBJ databases">
        <title>Complete genome of the TMA-utilizing, human hosted archaeon Methanomethylophilus alvus Gen. nov, sp. nov., strain Mx-05, derived from a pure culture.</title>
        <authorList>
            <person name="Brugere J.-F."/>
            <person name="Ben Hania W."/>
            <person name="Chaudhary P.P."/>
            <person name="Gaci N."/>
            <person name="Borrel G."/>
            <person name="Cao Van Tuat L."/>
            <person name="Fardeau M.-L."/>
            <person name="Harris H.M.B."/>
            <person name="O'Toole P.W."/>
            <person name="Ollivier B."/>
        </authorList>
    </citation>
    <scope>NUCLEOTIDE SEQUENCE [LARGE SCALE GENOMIC DNA]</scope>
    <source>
        <strain evidence="9 10">Mx-05</strain>
    </source>
</reference>
<comment type="similarity">
    <text evidence="8">Belongs to the class I-like SAM-binding methyltransferase superfamily. Trm1 family.</text>
</comment>
<dbReference type="GO" id="GO:0160104">
    <property type="term" value="F:tRNA (guanine(26)-N2)-dimethyltransferase activity"/>
    <property type="evidence" value="ECO:0007669"/>
    <property type="project" value="UniProtKB-EC"/>
</dbReference>
<dbReference type="InterPro" id="IPR029063">
    <property type="entry name" value="SAM-dependent_MTases_sf"/>
</dbReference>
<keyword evidence="1 8" id="KW-0820">tRNA-binding</keyword>
<dbReference type="OMA" id="VFYNPVM"/>
<dbReference type="EMBL" id="CP017686">
    <property type="protein sequence ID" value="AYQ55142.1"/>
    <property type="molecule type" value="Genomic_DNA"/>
</dbReference>
<dbReference type="AlphaFoldDB" id="A0A3G3II10"/>
<proteinExistence type="inferred from homology"/>
<dbReference type="EC" id="2.1.1.216" evidence="7"/>
<evidence type="ECO:0000313" key="10">
    <source>
        <dbReference type="Proteomes" id="UP000273278"/>
    </source>
</evidence>
<evidence type="ECO:0000256" key="2">
    <source>
        <dbReference type="ARBA" id="ARBA00022603"/>
    </source>
</evidence>
<keyword evidence="5 8" id="KW-0819">tRNA processing</keyword>
<dbReference type="GeneID" id="41321781"/>
<dbReference type="Proteomes" id="UP000273278">
    <property type="component" value="Chromosome"/>
</dbReference>
<gene>
    <name evidence="9" type="ORF">BKD89_04905</name>
</gene>
<dbReference type="PROSITE" id="PS51626">
    <property type="entry name" value="SAM_MT_TRM1"/>
    <property type="match status" value="1"/>
</dbReference>
<dbReference type="Pfam" id="PF02005">
    <property type="entry name" value="TRM"/>
    <property type="match status" value="1"/>
</dbReference>
<organism evidence="9 10">
    <name type="scientific">Methanomethylophilus alvi</name>
    <dbReference type="NCBI Taxonomy" id="1291540"/>
    <lineage>
        <taxon>Archaea</taxon>
        <taxon>Methanobacteriati</taxon>
        <taxon>Thermoplasmatota</taxon>
        <taxon>Thermoplasmata</taxon>
        <taxon>Methanomassiliicoccales</taxon>
        <taxon>Methanomethylophilaceae</taxon>
        <taxon>Methanomethylophilus</taxon>
    </lineage>
</organism>
<dbReference type="InterPro" id="IPR042296">
    <property type="entry name" value="tRNA_met_Trm1_C"/>
</dbReference>
<evidence type="ECO:0000256" key="4">
    <source>
        <dbReference type="ARBA" id="ARBA00022691"/>
    </source>
</evidence>
<keyword evidence="3 8" id="KW-0808">Transferase</keyword>
<dbReference type="InterPro" id="IPR002905">
    <property type="entry name" value="Trm1"/>
</dbReference>
<keyword evidence="2 8" id="KW-0489">Methyltransferase</keyword>
<dbReference type="GO" id="GO:0002940">
    <property type="term" value="P:tRNA N2-guanine methylation"/>
    <property type="evidence" value="ECO:0007669"/>
    <property type="project" value="TreeGrafter"/>
</dbReference>
<dbReference type="CDD" id="cd02440">
    <property type="entry name" value="AdoMet_MTases"/>
    <property type="match status" value="1"/>
</dbReference>
<name>A0A3G3II10_9ARCH</name>
<dbReference type="PANTHER" id="PTHR10631:SF3">
    <property type="entry name" value="TRNA (GUANINE(26)-N(2))-DIMETHYLTRANSFERASE"/>
    <property type="match status" value="1"/>
</dbReference>
<evidence type="ECO:0000256" key="3">
    <source>
        <dbReference type="ARBA" id="ARBA00022679"/>
    </source>
</evidence>
<dbReference type="PANTHER" id="PTHR10631">
    <property type="entry name" value="N 2 ,N 2 -DIMETHYLGUANOSINE TRNA METHYLTRANSFERASE"/>
    <property type="match status" value="1"/>
</dbReference>
<evidence type="ECO:0000256" key="5">
    <source>
        <dbReference type="ARBA" id="ARBA00022694"/>
    </source>
</evidence>
<evidence type="ECO:0000256" key="1">
    <source>
        <dbReference type="ARBA" id="ARBA00022555"/>
    </source>
</evidence>
<dbReference type="Gene3D" id="3.40.50.150">
    <property type="entry name" value="Vaccinia Virus protein VP39"/>
    <property type="match status" value="1"/>
</dbReference>
<accession>A0A3G3II10</accession>
<evidence type="ECO:0000313" key="9">
    <source>
        <dbReference type="EMBL" id="AYQ55142.1"/>
    </source>
</evidence>
<dbReference type="SUPFAM" id="SSF53335">
    <property type="entry name" value="S-adenosyl-L-methionine-dependent methyltransferases"/>
    <property type="match status" value="1"/>
</dbReference>
<keyword evidence="4 8" id="KW-0949">S-adenosyl-L-methionine</keyword>
<evidence type="ECO:0000256" key="8">
    <source>
        <dbReference type="PROSITE-ProRule" id="PRU00958"/>
    </source>
</evidence>
<dbReference type="Gene3D" id="3.30.56.70">
    <property type="entry name" value="N2,N2-dimethylguanosine tRNA methyltransferase, C-terminal domain"/>
    <property type="match status" value="1"/>
</dbReference>
<keyword evidence="6 8" id="KW-0694">RNA-binding</keyword>
<protein>
    <recommendedName>
        <fullName evidence="7">tRNA (guanine(26)-N(2))-dimethyltransferase</fullName>
        <ecNumber evidence="7">2.1.1.216</ecNumber>
    </recommendedName>
</protein>
<dbReference type="RefSeq" id="WP_015504883.1">
    <property type="nucleotide sequence ID" value="NZ_CAYARW010000019.1"/>
</dbReference>
<sequence>MPSGNIITEGSTRILVPEVHSTHGPGKINAGSVFFNEQMAFNRDVSVMLLRALQRPSMTVADAMTATGSRAVRIANEVPGTDVTANDFDENAIPYIEANIEINGLENCRASHSDMHCLFAENSYDYVDLDPFGSPSLFIQSAIRGCRKRAVLAVTATDTAPLAGAQTPKCRRRYQCEPIRGYMCHEGGLRILMCNIAREMGKFDMGMRPLLSFYADHYYRTYVEIVPGTKACDDMLAHLGYMRYDQKTLERDCVYEYDRDHRLGPFWLGPLFDKDLLGRMSSEGMAKQKKCDKMLDIWRNEIDSTPFVYDVSELSSFTKLSPPNMDVFIEKMNEVGPTSKTHFSPTSFVTELPLKDILEIYRENGNETPRD</sequence>
<evidence type="ECO:0000256" key="7">
    <source>
        <dbReference type="ARBA" id="ARBA00039099"/>
    </source>
</evidence>
<dbReference type="GO" id="GO:0000049">
    <property type="term" value="F:tRNA binding"/>
    <property type="evidence" value="ECO:0007669"/>
    <property type="project" value="UniProtKB-UniRule"/>
</dbReference>